<dbReference type="EMBL" id="KQ947432">
    <property type="protein sequence ID" value="KUJ09392.1"/>
    <property type="molecule type" value="Genomic_DNA"/>
</dbReference>
<dbReference type="InterPro" id="IPR051648">
    <property type="entry name" value="CWI-Assembly_Regulator"/>
</dbReference>
<accession>A0A132BAG5</accession>
<comment type="subcellular location">
    <subcellularLocation>
        <location evidence="1">Cell envelope</location>
    </subcellularLocation>
</comment>
<evidence type="ECO:0000256" key="2">
    <source>
        <dbReference type="ARBA" id="ARBA00022729"/>
    </source>
</evidence>
<keyword evidence="5" id="KW-0472">Membrane</keyword>
<feature type="signal peptide" evidence="6">
    <location>
        <begin position="1"/>
        <end position="18"/>
    </location>
</feature>
<evidence type="ECO:0000256" key="4">
    <source>
        <dbReference type="SAM" id="MobiDB-lite"/>
    </source>
</evidence>
<evidence type="ECO:0000313" key="7">
    <source>
        <dbReference type="EMBL" id="KUJ09392.1"/>
    </source>
</evidence>
<keyword evidence="5" id="KW-0812">Transmembrane</keyword>
<keyword evidence="2 6" id="KW-0732">Signal</keyword>
<gene>
    <name evidence="7" type="ORF">LY89DRAFT_286113</name>
</gene>
<keyword evidence="8" id="KW-1185">Reference proteome</keyword>
<feature type="transmembrane region" description="Helical" evidence="5">
    <location>
        <begin position="389"/>
        <end position="410"/>
    </location>
</feature>
<proteinExistence type="predicted"/>
<dbReference type="GO" id="GO:0005886">
    <property type="term" value="C:plasma membrane"/>
    <property type="evidence" value="ECO:0007669"/>
    <property type="project" value="TreeGrafter"/>
</dbReference>
<evidence type="ECO:0000256" key="6">
    <source>
        <dbReference type="SAM" id="SignalP"/>
    </source>
</evidence>
<dbReference type="SUPFAM" id="SSF52058">
    <property type="entry name" value="L domain-like"/>
    <property type="match status" value="2"/>
</dbReference>
<reference evidence="7 8" key="1">
    <citation type="submission" date="2015-10" db="EMBL/GenBank/DDBJ databases">
        <title>Full genome of DAOMC 229536 Phialocephala scopiformis, a fungal endophyte of spruce producing the potent anti-insectan compound rugulosin.</title>
        <authorList>
            <consortium name="DOE Joint Genome Institute"/>
            <person name="Walker A.K."/>
            <person name="Frasz S.L."/>
            <person name="Seifert K.A."/>
            <person name="Miller J.D."/>
            <person name="Mondo S.J."/>
            <person name="Labutti K."/>
            <person name="Lipzen A."/>
            <person name="Dockter R."/>
            <person name="Kennedy M."/>
            <person name="Grigoriev I.V."/>
            <person name="Spatafora J.W."/>
        </authorList>
    </citation>
    <scope>NUCLEOTIDE SEQUENCE [LARGE SCALE GENOMIC DNA]</scope>
    <source>
        <strain evidence="7 8">CBS 120377</strain>
    </source>
</reference>
<dbReference type="RefSeq" id="XP_018063747.1">
    <property type="nucleotide sequence ID" value="XM_018206485.1"/>
</dbReference>
<keyword evidence="5" id="KW-1133">Transmembrane helix</keyword>
<dbReference type="GO" id="GO:0009277">
    <property type="term" value="C:fungal-type cell wall"/>
    <property type="evidence" value="ECO:0007669"/>
    <property type="project" value="TreeGrafter"/>
</dbReference>
<name>A0A132BAG5_MOLSC</name>
<dbReference type="GeneID" id="28816211"/>
<dbReference type="PANTHER" id="PTHR31018">
    <property type="entry name" value="SPORULATION-SPECIFIC PROTEIN-RELATED"/>
    <property type="match status" value="1"/>
</dbReference>
<evidence type="ECO:0000256" key="3">
    <source>
        <dbReference type="ARBA" id="ARBA00023180"/>
    </source>
</evidence>
<dbReference type="InParanoid" id="A0A132BAG5"/>
<dbReference type="AlphaFoldDB" id="A0A132BAG5"/>
<organism evidence="7 8">
    <name type="scientific">Mollisia scopiformis</name>
    <name type="common">Conifer needle endophyte fungus</name>
    <name type="synonym">Phialocephala scopiformis</name>
    <dbReference type="NCBI Taxonomy" id="149040"/>
    <lineage>
        <taxon>Eukaryota</taxon>
        <taxon>Fungi</taxon>
        <taxon>Dikarya</taxon>
        <taxon>Ascomycota</taxon>
        <taxon>Pezizomycotina</taxon>
        <taxon>Leotiomycetes</taxon>
        <taxon>Helotiales</taxon>
        <taxon>Mollisiaceae</taxon>
        <taxon>Mollisia</taxon>
    </lineage>
</organism>
<protein>
    <submittedName>
        <fullName evidence="7">Uncharacterized protein</fullName>
    </submittedName>
</protein>
<evidence type="ECO:0000313" key="8">
    <source>
        <dbReference type="Proteomes" id="UP000070700"/>
    </source>
</evidence>
<dbReference type="STRING" id="149040.A0A132BAG5"/>
<feature type="compositionally biased region" description="Basic and acidic residues" evidence="4">
    <location>
        <begin position="470"/>
        <end position="487"/>
    </location>
</feature>
<dbReference type="GO" id="GO:0031505">
    <property type="term" value="P:fungal-type cell wall organization"/>
    <property type="evidence" value="ECO:0007669"/>
    <property type="project" value="TreeGrafter"/>
</dbReference>
<feature type="chain" id="PRO_5007288027" evidence="6">
    <location>
        <begin position="19"/>
        <end position="494"/>
    </location>
</feature>
<dbReference type="PANTHER" id="PTHR31018:SF3">
    <property type="entry name" value="RECEPTOR PROTEIN-TYROSINE KINASE"/>
    <property type="match status" value="1"/>
</dbReference>
<dbReference type="GO" id="GO:0009986">
    <property type="term" value="C:cell surface"/>
    <property type="evidence" value="ECO:0007669"/>
    <property type="project" value="TreeGrafter"/>
</dbReference>
<dbReference type="Proteomes" id="UP000070700">
    <property type="component" value="Unassembled WGS sequence"/>
</dbReference>
<dbReference type="OrthoDB" id="3600056at2759"/>
<sequence length="494" mass="51248">MFLWSTLFVLLQCNSVRGTRQIQKRQITATPPTTCTPSSATTTINSQADAKALSTCFVIAGSVLVSTAVNGTISFDGPQNITGNLIADSADLLTGLSSSSLSNISGDIIITNLSNTFDVFNFPSLGSAGSLTLSSLPGLGSVETLQGFTTKSMTISNTSLGSAPLLSNDTEILDINNNFRIGDLAFNLASISTSLNFDSNGAATFSFPKLVWASNITAINVPQLNLPVLAVVNNSFGIYGSLEVGLNAPQLTTIGTFENAVGTGSLSVVSSPELTTLGLGSLRLIGGNLSVIGNNALRSIALTALQTVGGGMDLEGGFHSANFSSLVSVKKAMSIQTTDSSFDCSTYKALDFTVIQGGFECRTINSSMSTAPAPVVDSPSPGISPGAKAGFGIAIPLIAVLSAGATFFWLRHKKRNRMTVTVAPRLGYSIGAELPGGGKNEEKGLPVQVNELGEYYFKPVPEAHELCGGETVEEGRGGGEMRVERVQESGSSVI</sequence>
<dbReference type="KEGG" id="psco:LY89DRAFT_286113"/>
<evidence type="ECO:0000256" key="5">
    <source>
        <dbReference type="SAM" id="Phobius"/>
    </source>
</evidence>
<feature type="region of interest" description="Disordered" evidence="4">
    <location>
        <begin position="470"/>
        <end position="494"/>
    </location>
</feature>
<keyword evidence="3" id="KW-0325">Glycoprotein</keyword>
<evidence type="ECO:0000256" key="1">
    <source>
        <dbReference type="ARBA" id="ARBA00004196"/>
    </source>
</evidence>